<accession>A0A367P7B6</accession>
<sequence>MVSIQEAAEFLGVSAQTLRRWEREGK</sequence>
<keyword evidence="2" id="KW-0238">DNA-binding</keyword>
<protein>
    <submittedName>
        <fullName evidence="2">MerR family DNA-binding transcriptional regulator</fullName>
    </submittedName>
</protein>
<feature type="domain" description="HTH merR-type" evidence="1">
    <location>
        <begin position="1"/>
        <end position="26"/>
    </location>
</feature>
<evidence type="ECO:0000313" key="3">
    <source>
        <dbReference type="Proteomes" id="UP000253501"/>
    </source>
</evidence>
<dbReference type="Gene3D" id="1.10.1660.10">
    <property type="match status" value="1"/>
</dbReference>
<evidence type="ECO:0000313" key="2">
    <source>
        <dbReference type="EMBL" id="RCJ03403.1"/>
    </source>
</evidence>
<dbReference type="EMBL" id="QDHA01000167">
    <property type="protein sequence ID" value="RCJ03403.1"/>
    <property type="molecule type" value="Genomic_DNA"/>
</dbReference>
<dbReference type="Proteomes" id="UP000253501">
    <property type="component" value="Unassembled WGS sequence"/>
</dbReference>
<dbReference type="SUPFAM" id="SSF46955">
    <property type="entry name" value="Putative DNA-binding domain"/>
    <property type="match status" value="1"/>
</dbReference>
<dbReference type="RefSeq" id="WP_114136327.1">
    <property type="nucleotide sequence ID" value="NZ_QDHA01000167.1"/>
</dbReference>
<feature type="non-terminal residue" evidence="2">
    <location>
        <position position="26"/>
    </location>
</feature>
<dbReference type="InterPro" id="IPR009061">
    <property type="entry name" value="DNA-bd_dom_put_sf"/>
</dbReference>
<organism evidence="2 3">
    <name type="scientific">Cupriavidus necator</name>
    <name type="common">Alcaligenes eutrophus</name>
    <name type="synonym">Ralstonia eutropha</name>
    <dbReference type="NCBI Taxonomy" id="106590"/>
    <lineage>
        <taxon>Bacteria</taxon>
        <taxon>Pseudomonadati</taxon>
        <taxon>Pseudomonadota</taxon>
        <taxon>Betaproteobacteria</taxon>
        <taxon>Burkholderiales</taxon>
        <taxon>Burkholderiaceae</taxon>
        <taxon>Cupriavidus</taxon>
    </lineage>
</organism>
<reference evidence="2 3" key="1">
    <citation type="submission" date="2018-04" db="EMBL/GenBank/DDBJ databases">
        <title>Cupriavidus necator CR12 genome sequencing and assembly.</title>
        <authorList>
            <person name="Ben Fekih I."/>
            <person name="Mazhar H.S."/>
            <person name="Bello S.K."/>
            <person name="Rensing C."/>
        </authorList>
    </citation>
    <scope>NUCLEOTIDE SEQUENCE [LARGE SCALE GENOMIC DNA]</scope>
    <source>
        <strain evidence="2 3">CR12</strain>
    </source>
</reference>
<dbReference type="GO" id="GO:0006355">
    <property type="term" value="P:regulation of DNA-templated transcription"/>
    <property type="evidence" value="ECO:0007669"/>
    <property type="project" value="InterPro"/>
</dbReference>
<dbReference type="GO" id="GO:0003677">
    <property type="term" value="F:DNA binding"/>
    <property type="evidence" value="ECO:0007669"/>
    <property type="project" value="UniProtKB-KW"/>
</dbReference>
<evidence type="ECO:0000259" key="1">
    <source>
        <dbReference type="PROSITE" id="PS50937"/>
    </source>
</evidence>
<proteinExistence type="predicted"/>
<comment type="caution">
    <text evidence="2">The sequence shown here is derived from an EMBL/GenBank/DDBJ whole genome shotgun (WGS) entry which is preliminary data.</text>
</comment>
<name>A0A367P7B6_CUPNE</name>
<dbReference type="InterPro" id="IPR000551">
    <property type="entry name" value="MerR-type_HTH_dom"/>
</dbReference>
<dbReference type="AlphaFoldDB" id="A0A367P7B6"/>
<dbReference type="Pfam" id="PF00376">
    <property type="entry name" value="MerR"/>
    <property type="match status" value="1"/>
</dbReference>
<gene>
    <name evidence="2" type="ORF">DDK22_37565</name>
</gene>
<dbReference type="PROSITE" id="PS50937">
    <property type="entry name" value="HTH_MERR_2"/>
    <property type="match status" value="1"/>
</dbReference>